<evidence type="ECO:0000256" key="1">
    <source>
        <dbReference type="PROSITE-ProRule" id="PRU01076"/>
    </source>
</evidence>
<keyword evidence="4" id="KW-1185">Reference proteome</keyword>
<dbReference type="RefSeq" id="WP_043966267.1">
    <property type="nucleotide sequence ID" value="NZ_JXTH01000026.1"/>
</dbReference>
<dbReference type="GO" id="GO:0003677">
    <property type="term" value="F:DNA binding"/>
    <property type="evidence" value="ECO:0007669"/>
    <property type="project" value="UniProtKB-UniRule"/>
</dbReference>
<keyword evidence="1" id="KW-0238">DNA-binding</keyword>
<accession>A0A0D0RYC6</accession>
<reference evidence="3 4" key="1">
    <citation type="submission" date="2015-01" db="EMBL/GenBank/DDBJ databases">
        <title>Draft genome of Anoxybacillus thermarum strain AF/04.</title>
        <authorList>
            <person name="Poli A."/>
            <person name="Nicolaus B."/>
            <person name="Chan K.-G."/>
            <person name="Kahar U.M."/>
            <person name="Yaakob A.S."/>
            <person name="Chan C.S."/>
            <person name="Goh K.M."/>
        </authorList>
    </citation>
    <scope>NUCLEOTIDE SEQUENCE [LARGE SCALE GENOMIC DNA]</scope>
    <source>
        <strain evidence="3 4">AF/04</strain>
    </source>
</reference>
<dbReference type="InterPro" id="IPR007159">
    <property type="entry name" value="SpoVT-AbrB_dom"/>
</dbReference>
<dbReference type="EMBL" id="JXTH01000026">
    <property type="protein sequence ID" value="KIQ94345.1"/>
    <property type="molecule type" value="Genomic_DNA"/>
</dbReference>
<feature type="domain" description="SpoVT-AbrB" evidence="2">
    <location>
        <begin position="7"/>
        <end position="55"/>
    </location>
</feature>
<dbReference type="Proteomes" id="UP000032102">
    <property type="component" value="Unassembled WGS sequence"/>
</dbReference>
<dbReference type="Gene3D" id="2.10.260.10">
    <property type="match status" value="1"/>
</dbReference>
<dbReference type="Pfam" id="PF04014">
    <property type="entry name" value="MazE_antitoxin"/>
    <property type="match status" value="1"/>
</dbReference>
<dbReference type="SMART" id="SM00966">
    <property type="entry name" value="SpoVT_AbrB"/>
    <property type="match status" value="1"/>
</dbReference>
<dbReference type="PATRIC" id="fig|404937.3.peg.1636"/>
<dbReference type="AlphaFoldDB" id="A0A0D0RYC6"/>
<evidence type="ECO:0000259" key="2">
    <source>
        <dbReference type="PROSITE" id="PS51740"/>
    </source>
</evidence>
<dbReference type="InterPro" id="IPR037914">
    <property type="entry name" value="SpoVT-AbrB_sf"/>
</dbReference>
<dbReference type="NCBIfam" id="TIGR01439">
    <property type="entry name" value="lp_hng_hel_AbrB"/>
    <property type="match status" value="1"/>
</dbReference>
<protein>
    <submittedName>
        <fullName evidence="3">Transcriptional regulator, AbrB family</fullName>
    </submittedName>
</protein>
<name>A0A0D0RYC6_9BACL</name>
<sequence length="99" mass="11566">MENNTYVYASTLSSKHQVTIPTKVRELLGAEPGDQVVFVYGENQEVTLKVRKKDSLLSLFGSMPPKREQEDMNWEDIRKEAREQWLASKQKKEDERCTF</sequence>
<gene>
    <name evidence="3" type="ORF">LH47_01546</name>
</gene>
<evidence type="ECO:0000313" key="3">
    <source>
        <dbReference type="EMBL" id="KIQ94345.1"/>
    </source>
</evidence>
<organism evidence="3 4">
    <name type="scientific">Anoxybacillus thermarum</name>
    <dbReference type="NCBI Taxonomy" id="404937"/>
    <lineage>
        <taxon>Bacteria</taxon>
        <taxon>Bacillati</taxon>
        <taxon>Bacillota</taxon>
        <taxon>Bacilli</taxon>
        <taxon>Bacillales</taxon>
        <taxon>Anoxybacillaceae</taxon>
        <taxon>Anoxybacillus</taxon>
    </lineage>
</organism>
<dbReference type="SUPFAM" id="SSF89447">
    <property type="entry name" value="AbrB/MazE/MraZ-like"/>
    <property type="match status" value="1"/>
</dbReference>
<evidence type="ECO:0000313" key="4">
    <source>
        <dbReference type="Proteomes" id="UP000032102"/>
    </source>
</evidence>
<dbReference type="PROSITE" id="PS51740">
    <property type="entry name" value="SPOVT_ABRB"/>
    <property type="match status" value="1"/>
</dbReference>
<proteinExistence type="predicted"/>
<comment type="caution">
    <text evidence="3">The sequence shown here is derived from an EMBL/GenBank/DDBJ whole genome shotgun (WGS) entry which is preliminary data.</text>
</comment>